<evidence type="ECO:0000256" key="9">
    <source>
        <dbReference type="SAM" id="MobiDB-lite"/>
    </source>
</evidence>
<dbReference type="GO" id="GO:0004674">
    <property type="term" value="F:protein serine/threonine kinase activity"/>
    <property type="evidence" value="ECO:0007669"/>
    <property type="project" value="UniProtKB-KW"/>
</dbReference>
<dbReference type="KEGG" id="amuc:Pan181_47220"/>
<feature type="binding site" evidence="7">
    <location>
        <position position="38"/>
    </location>
    <ligand>
        <name>ATP</name>
        <dbReference type="ChEBI" id="CHEBI:30616"/>
    </ligand>
</feature>
<protein>
    <recommendedName>
        <fullName evidence="1">non-specific serine/threonine protein kinase</fullName>
        <ecNumber evidence="1">2.7.11.1</ecNumber>
    </recommendedName>
</protein>
<dbReference type="SUPFAM" id="SSF56112">
    <property type="entry name" value="Protein kinase-like (PK-like)"/>
    <property type="match status" value="1"/>
</dbReference>
<dbReference type="EC" id="2.7.11.1" evidence="1"/>
<dbReference type="PROSITE" id="PS50011">
    <property type="entry name" value="PROTEIN_KINASE_DOM"/>
    <property type="match status" value="1"/>
</dbReference>
<keyword evidence="6 7" id="KW-0067">ATP-binding</keyword>
<dbReference type="PANTHER" id="PTHR43289:SF6">
    <property type="entry name" value="SERINE_THREONINE-PROTEIN KINASE NEKL-3"/>
    <property type="match status" value="1"/>
</dbReference>
<keyword evidence="12" id="KW-1185">Reference proteome</keyword>
<evidence type="ECO:0000256" key="2">
    <source>
        <dbReference type="ARBA" id="ARBA00022527"/>
    </source>
</evidence>
<dbReference type="OrthoDB" id="6111975at2"/>
<name>A0A518AUT8_9BACT</name>
<evidence type="ECO:0000259" key="10">
    <source>
        <dbReference type="PROSITE" id="PS50011"/>
    </source>
</evidence>
<dbReference type="PANTHER" id="PTHR43289">
    <property type="entry name" value="MITOGEN-ACTIVATED PROTEIN KINASE KINASE KINASE 20-RELATED"/>
    <property type="match status" value="1"/>
</dbReference>
<evidence type="ECO:0000313" key="12">
    <source>
        <dbReference type="Proteomes" id="UP000315750"/>
    </source>
</evidence>
<gene>
    <name evidence="11" type="primary">pknB_10</name>
    <name evidence="11" type="ORF">Pan181_47220</name>
</gene>
<dbReference type="PROSITE" id="PS00108">
    <property type="entry name" value="PROTEIN_KINASE_ST"/>
    <property type="match status" value="1"/>
</dbReference>
<dbReference type="Gene3D" id="1.10.510.10">
    <property type="entry name" value="Transferase(Phosphotransferase) domain 1"/>
    <property type="match status" value="1"/>
</dbReference>
<dbReference type="RefSeq" id="WP_145250538.1">
    <property type="nucleotide sequence ID" value="NZ_CP036278.1"/>
</dbReference>
<accession>A0A518AUT8</accession>
<dbReference type="Gene3D" id="3.30.200.20">
    <property type="entry name" value="Phosphorylase Kinase, domain 1"/>
    <property type="match status" value="1"/>
</dbReference>
<keyword evidence="5 11" id="KW-0418">Kinase</keyword>
<keyword evidence="8" id="KW-0175">Coiled coil</keyword>
<evidence type="ECO:0000256" key="8">
    <source>
        <dbReference type="SAM" id="Coils"/>
    </source>
</evidence>
<keyword evidence="4 7" id="KW-0547">Nucleotide-binding</keyword>
<dbReference type="FunFam" id="1.10.510.10:FF:000021">
    <property type="entry name" value="Serine/threonine protein kinase"/>
    <property type="match status" value="1"/>
</dbReference>
<feature type="coiled-coil region" evidence="8">
    <location>
        <begin position="528"/>
        <end position="563"/>
    </location>
</feature>
<proteinExistence type="predicted"/>
<evidence type="ECO:0000256" key="5">
    <source>
        <dbReference type="ARBA" id="ARBA00022777"/>
    </source>
</evidence>
<organism evidence="11 12">
    <name type="scientific">Aeoliella mucimassa</name>
    <dbReference type="NCBI Taxonomy" id="2527972"/>
    <lineage>
        <taxon>Bacteria</taxon>
        <taxon>Pseudomonadati</taxon>
        <taxon>Planctomycetota</taxon>
        <taxon>Planctomycetia</taxon>
        <taxon>Pirellulales</taxon>
        <taxon>Lacipirellulaceae</taxon>
        <taxon>Aeoliella</taxon>
    </lineage>
</organism>
<feature type="region of interest" description="Disordered" evidence="9">
    <location>
        <begin position="276"/>
        <end position="323"/>
    </location>
</feature>
<evidence type="ECO:0000256" key="7">
    <source>
        <dbReference type="PROSITE-ProRule" id="PRU10141"/>
    </source>
</evidence>
<feature type="domain" description="Protein kinase" evidence="10">
    <location>
        <begin position="9"/>
        <end position="267"/>
    </location>
</feature>
<dbReference type="InterPro" id="IPR017441">
    <property type="entry name" value="Protein_kinase_ATP_BS"/>
</dbReference>
<dbReference type="GO" id="GO:0005524">
    <property type="term" value="F:ATP binding"/>
    <property type="evidence" value="ECO:0007669"/>
    <property type="project" value="UniProtKB-UniRule"/>
</dbReference>
<evidence type="ECO:0000256" key="6">
    <source>
        <dbReference type="ARBA" id="ARBA00022840"/>
    </source>
</evidence>
<dbReference type="Pfam" id="PF00069">
    <property type="entry name" value="Pkinase"/>
    <property type="match status" value="1"/>
</dbReference>
<dbReference type="EMBL" id="CP036278">
    <property type="protein sequence ID" value="QDU58485.1"/>
    <property type="molecule type" value="Genomic_DNA"/>
</dbReference>
<dbReference type="InterPro" id="IPR008271">
    <property type="entry name" value="Ser/Thr_kinase_AS"/>
</dbReference>
<dbReference type="PROSITE" id="PS00107">
    <property type="entry name" value="PROTEIN_KINASE_ATP"/>
    <property type="match status" value="1"/>
</dbReference>
<feature type="compositionally biased region" description="Polar residues" evidence="9">
    <location>
        <begin position="313"/>
        <end position="322"/>
    </location>
</feature>
<reference evidence="11 12" key="1">
    <citation type="submission" date="2019-02" db="EMBL/GenBank/DDBJ databases">
        <title>Deep-cultivation of Planctomycetes and their phenomic and genomic characterization uncovers novel biology.</title>
        <authorList>
            <person name="Wiegand S."/>
            <person name="Jogler M."/>
            <person name="Boedeker C."/>
            <person name="Pinto D."/>
            <person name="Vollmers J."/>
            <person name="Rivas-Marin E."/>
            <person name="Kohn T."/>
            <person name="Peeters S.H."/>
            <person name="Heuer A."/>
            <person name="Rast P."/>
            <person name="Oberbeckmann S."/>
            <person name="Bunk B."/>
            <person name="Jeske O."/>
            <person name="Meyerdierks A."/>
            <person name="Storesund J.E."/>
            <person name="Kallscheuer N."/>
            <person name="Luecker S."/>
            <person name="Lage O.M."/>
            <person name="Pohl T."/>
            <person name="Merkel B.J."/>
            <person name="Hornburger P."/>
            <person name="Mueller R.-W."/>
            <person name="Bruemmer F."/>
            <person name="Labrenz M."/>
            <person name="Spormann A.M."/>
            <person name="Op den Camp H."/>
            <person name="Overmann J."/>
            <person name="Amann R."/>
            <person name="Jetten M.S.M."/>
            <person name="Mascher T."/>
            <person name="Medema M.H."/>
            <person name="Devos D.P."/>
            <person name="Kaster A.-K."/>
            <person name="Ovreas L."/>
            <person name="Rohde M."/>
            <person name="Galperin M.Y."/>
            <person name="Jogler C."/>
        </authorList>
    </citation>
    <scope>NUCLEOTIDE SEQUENCE [LARGE SCALE GENOMIC DNA]</scope>
    <source>
        <strain evidence="11 12">Pan181</strain>
    </source>
</reference>
<keyword evidence="2" id="KW-0723">Serine/threonine-protein kinase</keyword>
<evidence type="ECO:0000256" key="1">
    <source>
        <dbReference type="ARBA" id="ARBA00012513"/>
    </source>
</evidence>
<evidence type="ECO:0000256" key="3">
    <source>
        <dbReference type="ARBA" id="ARBA00022679"/>
    </source>
</evidence>
<dbReference type="InterPro" id="IPR011009">
    <property type="entry name" value="Kinase-like_dom_sf"/>
</dbReference>
<keyword evidence="3 11" id="KW-0808">Transferase</keyword>
<sequence length="603" mass="66875">MDFEKLGPYRIGNRLGKGGMGSVYRGEHNDTGQVVAVKALAPQLATSEGFRERFEAEIESLKTLQHDGIVRLFGYGEESGTLFYAMELVDGRSLEEELKAGRRFSWREVVDISIQVCRALKHAHDHGIVHRDIKPANILLDTNEHVKLADFGIARLFGGTQLTMAGGVLGTADYMSPEQADGRPVTDRCDQYSLGCVMYALLAGRPPFRAKSLPEMLQLQRFAEPEPVRRYAPDAPEQLEHCIMQLLKKNASDRFPNTLVLSRHLEAMRKALSRPIDAPELASNDGMPSILDPPKPDSPKPPLAYAATVAGTEHSSPESQASIDIDVVPTAVRDAVTVDSLTDSSTRRAMFDATKTDHFTAVDHGSRPSSSGVSPSVWIASLGLLALVGISTWFVWQVMQPSTADELYAKIRPVEEMPDIDHLRGYEAEVNEFVARFSDDPRAGEVLGYQEELLLEKLQRRFDTLVRGRGERGDLNTAERLYLAAMRKLDADPVQAAKELEHLEQLFGQVGDEGSQDAEQLERVAACVELARRQRALLEQRLAAQHEDDLATLASRLDHAESLYESDPAQATAICTAVVELYGNDPWAEPMVRRARELLEAWR</sequence>
<dbReference type="CDD" id="cd14014">
    <property type="entry name" value="STKc_PknB_like"/>
    <property type="match status" value="1"/>
</dbReference>
<dbReference type="Proteomes" id="UP000315750">
    <property type="component" value="Chromosome"/>
</dbReference>
<evidence type="ECO:0000256" key="4">
    <source>
        <dbReference type="ARBA" id="ARBA00022741"/>
    </source>
</evidence>
<dbReference type="InterPro" id="IPR000719">
    <property type="entry name" value="Prot_kinase_dom"/>
</dbReference>
<dbReference type="SMART" id="SM00220">
    <property type="entry name" value="S_TKc"/>
    <property type="match status" value="1"/>
</dbReference>
<dbReference type="AlphaFoldDB" id="A0A518AUT8"/>
<evidence type="ECO:0000313" key="11">
    <source>
        <dbReference type="EMBL" id="QDU58485.1"/>
    </source>
</evidence>